<keyword evidence="2" id="KW-1003">Cell membrane</keyword>
<keyword evidence="9 15" id="KW-0472">Membrane</keyword>
<dbReference type="FunFam" id="2.60.40.60:FF:000007">
    <property type="entry name" value="Protocadherin alpha 2"/>
    <property type="match status" value="1"/>
</dbReference>
<dbReference type="EMBL" id="JAGKHQ010000004">
    <property type="protein sequence ID" value="KAG7518630.1"/>
    <property type="molecule type" value="Genomic_DNA"/>
</dbReference>
<dbReference type="SMART" id="SM00112">
    <property type="entry name" value="CA"/>
    <property type="match status" value="6"/>
</dbReference>
<dbReference type="FunFam" id="2.60.40.60:FF:000103">
    <property type="entry name" value="protocadherin-18 isoform X2"/>
    <property type="match status" value="1"/>
</dbReference>
<feature type="region of interest" description="Disordered" evidence="14">
    <location>
        <begin position="1060"/>
        <end position="1084"/>
    </location>
</feature>
<evidence type="ECO:0000256" key="9">
    <source>
        <dbReference type="ARBA" id="ARBA00023136"/>
    </source>
</evidence>
<evidence type="ECO:0000256" key="15">
    <source>
        <dbReference type="SAM" id="Phobius"/>
    </source>
</evidence>
<proteinExistence type="predicted"/>
<organism evidence="17 18">
    <name type="scientific">Solea senegalensis</name>
    <name type="common">Senegalese sole</name>
    <dbReference type="NCBI Taxonomy" id="28829"/>
    <lineage>
        <taxon>Eukaryota</taxon>
        <taxon>Metazoa</taxon>
        <taxon>Chordata</taxon>
        <taxon>Craniata</taxon>
        <taxon>Vertebrata</taxon>
        <taxon>Euteleostomi</taxon>
        <taxon>Actinopterygii</taxon>
        <taxon>Neopterygii</taxon>
        <taxon>Teleostei</taxon>
        <taxon>Neoteleostei</taxon>
        <taxon>Acanthomorphata</taxon>
        <taxon>Carangaria</taxon>
        <taxon>Pleuronectiformes</taxon>
        <taxon>Pleuronectoidei</taxon>
        <taxon>Soleidae</taxon>
        <taxon>Solea</taxon>
    </lineage>
</organism>
<comment type="caution">
    <text evidence="17">The sequence shown here is derived from an EMBL/GenBank/DDBJ whole genome shotgun (WGS) entry which is preliminary data.</text>
</comment>
<feature type="domain" description="Cadherin" evidence="16">
    <location>
        <begin position="795"/>
        <end position="888"/>
    </location>
</feature>
<evidence type="ECO:0000256" key="14">
    <source>
        <dbReference type="SAM" id="MobiDB-lite"/>
    </source>
</evidence>
<accession>A0AAV6SNT1</accession>
<evidence type="ECO:0000256" key="7">
    <source>
        <dbReference type="ARBA" id="ARBA00022889"/>
    </source>
</evidence>
<dbReference type="InterPro" id="IPR020894">
    <property type="entry name" value="Cadherin_CS"/>
</dbReference>
<evidence type="ECO:0000256" key="1">
    <source>
        <dbReference type="ARBA" id="ARBA00004251"/>
    </source>
</evidence>
<feature type="domain" description="Cadherin" evidence="16">
    <location>
        <begin position="228"/>
        <end position="339"/>
    </location>
</feature>
<feature type="compositionally biased region" description="Polar residues" evidence="14">
    <location>
        <begin position="1325"/>
        <end position="1337"/>
    </location>
</feature>
<evidence type="ECO:0000259" key="16">
    <source>
        <dbReference type="PROSITE" id="PS50268"/>
    </source>
</evidence>
<sequence>MKWGVVELREVGIIGDVTGKCRLPPAIRRRRRSRRIGDVTRGLSVDEVLQRIHLQQHTHTCSPQYWSFEPDYFTHTSEMDTMRTSIIASEATGRPRQLPAYLQDYQLCFPSILTKNSRFVRSDSRMWTILQFASPGAGLADDFLLHLIPVQPDDNGSRSVPSSACRKSSETQEESCHTSEWTSVSVFLCGSSRLFKKMGATMTQSKGILFSPALIRLLLLFAVTHEAAGKTLKYKVYEEQKVGTVIARLREDVASVLSKLPSSLTFRFRAMQRGSTSFLSVREEDGEISISTKIDREKLCEKNLNCSIEFDVVTLPTEYLQLFHVEVEVLDINDNSPHFSRSIVPIEISESAAVGTRIPLDGAIDADVGENSLHTYSLTPNNFFKIDVRTRTDGAKYAELVVMRELDREVQSSYQLQLTASDNGVPPKSGSTLVKISISDSNDNSPAFEDQAYIINLLENSPLGTQIIDLNATDPDEGTNGKIVYSFSSHVSPKILETFKINPEKGHITLIKKVDYESTASYELDVQAQDLGPNSIPGLCKIVVKVVDINDNKPEININLMTPGKEEVAYISEGAPVDTFIALVRVDDSDAGLNGEVVCRLHGHGHFRLQKTHEKNYMILTNISLDREKRSEYSLTVIAEDRGTPSLSTIKHFTVQVLDENDNPPRFEKSHYEVFKSENNSPGAYLMTVVASDPDLGTNGQVTYTIIDALVQGSPISTYVTIDPSNGAIYALRSFDHEDVSRIAFTVQARDGGNPPLSVNATVLLTVLDENDNPPIVHSPALQNHTAELLVWKYASPGQLITVLKVTDRDAGANGEVSCTIVGGNEDRLFVMDIQRCELRTNASLEQALRDVMELRVEVQDRGTSQLTTGVILRLSLQENMDSLPPLYPTGPSQASLDLSLIVIISLGAVCALLLIVMVMFATTRCSREKKDPRHNYNCRVAENSYQNHPKKPTRQIHKADITLVPTVNGTLPVRAHPRSPSASPTPERGTLGSRQSHHSRQSLNSLVTISSNHVPENFSLELAHATPPVEGQYQPRPSFRGNKYTRSYRYALNEMDKFSLKDSGRGDSEAGDSDYEPGRESPLDRLLGEGFTEIYAPDGQHRTHAAMRHCTEECRVLGHSDQCWMPPLTSPASSSSDYRSNLYIPGEEARQVTDLSQEKSPQLCTVNGNSRNQSFSTFGKDQGSDNGEEEGAEDGGCEDRVEDLCGTSLLSEMSSVFQRLLPQGLDSYVQVNEKEKGMSLSGMGVPMTGSLDRRRSHLPGKANPSVHQQGVAAWAANTHFQNPGSNISPSGHHQGGSYHTLKPSTKLSFQSSSQKVSQVLKNSPQNSGHSPKQHSTPLLTALVSPTLMQHPPAPVPVPVPLPGPSTKWLPAMEEIPENYEEDDFDSVLSHLQGKRSNSRHELVDASELVAEINKLLQDVRQS</sequence>
<dbReference type="Pfam" id="PF08266">
    <property type="entry name" value="Cadherin_2"/>
    <property type="match status" value="1"/>
</dbReference>
<dbReference type="Proteomes" id="UP000693946">
    <property type="component" value="Linkage Group LG12"/>
</dbReference>
<evidence type="ECO:0000256" key="10">
    <source>
        <dbReference type="ARBA" id="ARBA00023180"/>
    </source>
</evidence>
<evidence type="ECO:0000256" key="4">
    <source>
        <dbReference type="ARBA" id="ARBA00022729"/>
    </source>
</evidence>
<feature type="region of interest" description="Disordered" evidence="14">
    <location>
        <begin position="971"/>
        <end position="1002"/>
    </location>
</feature>
<dbReference type="GO" id="GO:0007156">
    <property type="term" value="P:homophilic cell adhesion via plasma membrane adhesion molecules"/>
    <property type="evidence" value="ECO:0007669"/>
    <property type="project" value="InterPro"/>
</dbReference>
<reference evidence="17 18" key="1">
    <citation type="journal article" date="2021" name="Sci. Rep.">
        <title>Chromosome anchoring in Senegalese sole (Solea senegalensis) reveals sex-associated markers and genome rearrangements in flatfish.</title>
        <authorList>
            <person name="Guerrero-Cozar I."/>
            <person name="Gomez-Garrido J."/>
            <person name="Berbel C."/>
            <person name="Martinez-Blanch J.F."/>
            <person name="Alioto T."/>
            <person name="Claros M.G."/>
            <person name="Gagnaire P.A."/>
            <person name="Manchado M."/>
        </authorList>
    </citation>
    <scope>NUCLEOTIDE SEQUENCE [LARGE SCALE GENOMIC DNA]</scope>
    <source>
        <strain evidence="17">Sse05_10M</strain>
    </source>
</reference>
<dbReference type="GO" id="GO:0005886">
    <property type="term" value="C:plasma membrane"/>
    <property type="evidence" value="ECO:0007669"/>
    <property type="project" value="UniProtKB-SubCell"/>
</dbReference>
<dbReference type="FunFam" id="2.60.40.60:FF:000003">
    <property type="entry name" value="Protocadherin alpha 2"/>
    <property type="match status" value="1"/>
</dbReference>
<feature type="compositionally biased region" description="Basic and acidic residues" evidence="14">
    <location>
        <begin position="1060"/>
        <end position="1069"/>
    </location>
</feature>
<keyword evidence="18" id="KW-1185">Reference proteome</keyword>
<evidence type="ECO:0000256" key="8">
    <source>
        <dbReference type="ARBA" id="ARBA00022989"/>
    </source>
</evidence>
<keyword evidence="5" id="KW-0677">Repeat</keyword>
<dbReference type="PANTHER" id="PTHR24028:SF306">
    <property type="entry name" value="PROTOCADHERIN 18B ISOFORM X1"/>
    <property type="match status" value="1"/>
</dbReference>
<protein>
    <submittedName>
        <fullName evidence="17">Protocadherin-18-like isoform X2</fullName>
    </submittedName>
</protein>
<dbReference type="Pfam" id="PF00028">
    <property type="entry name" value="Cadherin"/>
    <property type="match status" value="5"/>
</dbReference>
<dbReference type="InterPro" id="IPR050174">
    <property type="entry name" value="Protocadherin/Cadherin-CA"/>
</dbReference>
<feature type="compositionally biased region" description="Polar residues" evidence="14">
    <location>
        <begin position="1154"/>
        <end position="1180"/>
    </location>
</feature>
<feature type="compositionally biased region" description="Polar residues" evidence="14">
    <location>
        <begin position="1280"/>
        <end position="1292"/>
    </location>
</feature>
<feature type="region of interest" description="Disordered" evidence="14">
    <location>
        <begin position="1152"/>
        <end position="1201"/>
    </location>
</feature>
<feature type="compositionally biased region" description="Low complexity" evidence="14">
    <location>
        <begin position="1307"/>
        <end position="1324"/>
    </location>
</feature>
<dbReference type="PANTHER" id="PTHR24028">
    <property type="entry name" value="CADHERIN-87A"/>
    <property type="match status" value="1"/>
</dbReference>
<keyword evidence="10" id="KW-0325">Glycoprotein</keyword>
<keyword evidence="4" id="KW-0732">Signal</keyword>
<keyword evidence="3 15" id="KW-0812">Transmembrane</keyword>
<dbReference type="PROSITE" id="PS00232">
    <property type="entry name" value="CADHERIN_1"/>
    <property type="match status" value="2"/>
</dbReference>
<evidence type="ECO:0000256" key="11">
    <source>
        <dbReference type="ARBA" id="ARBA00037723"/>
    </source>
</evidence>
<feature type="domain" description="Cadherin" evidence="16">
    <location>
        <begin position="668"/>
        <end position="777"/>
    </location>
</feature>
<keyword evidence="6 13" id="KW-0106">Calcium</keyword>
<dbReference type="InterPro" id="IPR002126">
    <property type="entry name" value="Cadherin-like_dom"/>
</dbReference>
<evidence type="ECO:0000313" key="17">
    <source>
        <dbReference type="EMBL" id="KAG7518630.1"/>
    </source>
</evidence>
<evidence type="ECO:0000256" key="2">
    <source>
        <dbReference type="ARBA" id="ARBA00022475"/>
    </source>
</evidence>
<feature type="transmembrane region" description="Helical" evidence="15">
    <location>
        <begin position="899"/>
        <end position="921"/>
    </location>
</feature>
<feature type="compositionally biased region" description="Acidic residues" evidence="14">
    <location>
        <begin position="1187"/>
        <end position="1197"/>
    </location>
</feature>
<comment type="function">
    <text evidence="11">Potential calcium-dependent cell-adhesion protein.</text>
</comment>
<evidence type="ECO:0000256" key="13">
    <source>
        <dbReference type="PROSITE-ProRule" id="PRU00043"/>
    </source>
</evidence>
<dbReference type="GO" id="GO:0005509">
    <property type="term" value="F:calcium ion binding"/>
    <property type="evidence" value="ECO:0007669"/>
    <property type="project" value="UniProtKB-UniRule"/>
</dbReference>
<feature type="domain" description="Cadherin" evidence="16">
    <location>
        <begin position="340"/>
        <end position="448"/>
    </location>
</feature>
<evidence type="ECO:0000256" key="12">
    <source>
        <dbReference type="ARBA" id="ARBA00062804"/>
    </source>
</evidence>
<name>A0AAV6SNT1_SOLSE</name>
<comment type="subunit">
    <text evidence="12">Interacts with DAB1.</text>
</comment>
<dbReference type="CDD" id="cd11304">
    <property type="entry name" value="Cadherin_repeat"/>
    <property type="match status" value="6"/>
</dbReference>
<dbReference type="PROSITE" id="PS50268">
    <property type="entry name" value="CADHERIN_2"/>
    <property type="match status" value="6"/>
</dbReference>
<comment type="subcellular location">
    <subcellularLocation>
        <location evidence="1">Cell membrane</location>
        <topology evidence="1">Single-pass type I membrane protein</topology>
    </subcellularLocation>
</comment>
<evidence type="ECO:0000256" key="6">
    <source>
        <dbReference type="ARBA" id="ARBA00022837"/>
    </source>
</evidence>
<gene>
    <name evidence="17" type="ORF">JOB18_039131</name>
</gene>
<feature type="domain" description="Cadherin" evidence="16">
    <location>
        <begin position="449"/>
        <end position="556"/>
    </location>
</feature>
<feature type="region of interest" description="Disordered" evidence="14">
    <location>
        <begin position="1280"/>
        <end position="1337"/>
    </location>
</feature>
<dbReference type="FunFam" id="2.60.40.60:FF:000002">
    <property type="entry name" value="Protocadherin alpha 2"/>
    <property type="match status" value="1"/>
</dbReference>
<evidence type="ECO:0000313" key="18">
    <source>
        <dbReference type="Proteomes" id="UP000693946"/>
    </source>
</evidence>
<evidence type="ECO:0000256" key="3">
    <source>
        <dbReference type="ARBA" id="ARBA00022692"/>
    </source>
</evidence>
<dbReference type="FunFam" id="2.60.40.60:FF:000001">
    <property type="entry name" value="Protocadherin alpha 2"/>
    <property type="match status" value="1"/>
</dbReference>
<feature type="domain" description="Cadherin" evidence="16">
    <location>
        <begin position="571"/>
        <end position="667"/>
    </location>
</feature>
<evidence type="ECO:0000256" key="5">
    <source>
        <dbReference type="ARBA" id="ARBA00022737"/>
    </source>
</evidence>
<dbReference type="InterPro" id="IPR013164">
    <property type="entry name" value="Cadherin_N"/>
</dbReference>
<keyword evidence="8 15" id="KW-1133">Transmembrane helix</keyword>
<keyword evidence="7" id="KW-0130">Cell adhesion</keyword>